<proteinExistence type="predicted"/>
<accession>A0A7K0D6J7</accession>
<name>A0A7K0D6J7_9NOCA</name>
<protein>
    <submittedName>
        <fullName evidence="1">Uncharacterized protein</fullName>
    </submittedName>
</protein>
<organism evidence="1 2">
    <name type="scientific">Nocardia macrotermitis</name>
    <dbReference type="NCBI Taxonomy" id="2585198"/>
    <lineage>
        <taxon>Bacteria</taxon>
        <taxon>Bacillati</taxon>
        <taxon>Actinomycetota</taxon>
        <taxon>Actinomycetes</taxon>
        <taxon>Mycobacteriales</taxon>
        <taxon>Nocardiaceae</taxon>
        <taxon>Nocardia</taxon>
    </lineage>
</organism>
<reference evidence="1 2" key="1">
    <citation type="submission" date="2019-10" db="EMBL/GenBank/DDBJ databases">
        <title>Nocardia macrotermitis sp. nov. and Nocardia aurantia sp. nov., isolated from the gut of fungus growing-termite Macrotermes natalensis.</title>
        <authorList>
            <person name="Benndorf R."/>
            <person name="Schwitalla J."/>
            <person name="Martin K."/>
            <person name="De Beer W."/>
            <person name="Kaster A.-K."/>
            <person name="Vollmers J."/>
            <person name="Poulsen M."/>
            <person name="Beemelmanns C."/>
        </authorList>
    </citation>
    <scope>NUCLEOTIDE SEQUENCE [LARGE SCALE GENOMIC DNA]</scope>
    <source>
        <strain evidence="1 2">RB20</strain>
    </source>
</reference>
<gene>
    <name evidence="1" type="ORF">NRB20_44860</name>
</gene>
<evidence type="ECO:0000313" key="1">
    <source>
        <dbReference type="EMBL" id="MQY21376.1"/>
    </source>
</evidence>
<sequence length="97" mass="10780">MVPEVTSPDEFRRIRAGEVYTGDYPPYQIIDTERLRAADAVGALVVDEDSGDTTEEIASIRQILVHTPETKIGVVGWKAAQIIEIATRVAEKLKSRR</sequence>
<keyword evidence="2" id="KW-1185">Reference proteome</keyword>
<comment type="caution">
    <text evidence="1">The sequence shown here is derived from an EMBL/GenBank/DDBJ whole genome shotgun (WGS) entry which is preliminary data.</text>
</comment>
<dbReference type="EMBL" id="WEGK01000009">
    <property type="protein sequence ID" value="MQY21376.1"/>
    <property type="molecule type" value="Genomic_DNA"/>
</dbReference>
<dbReference type="AlphaFoldDB" id="A0A7K0D6J7"/>
<dbReference type="Proteomes" id="UP000438448">
    <property type="component" value="Unassembled WGS sequence"/>
</dbReference>
<evidence type="ECO:0000313" key="2">
    <source>
        <dbReference type="Proteomes" id="UP000438448"/>
    </source>
</evidence>